<gene>
    <name evidence="1" type="ORF">THIOM_005635</name>
</gene>
<accession>A0A176RSL8</accession>
<evidence type="ECO:0000313" key="1">
    <source>
        <dbReference type="EMBL" id="OAD18762.1"/>
    </source>
</evidence>
<proteinExistence type="predicted"/>
<sequence>MPKTPKYLKTYRSVLKPIDKFLSQLACFYAMRKEKHLSFLGPLRVCRDSLIDEKFLV</sequence>
<comment type="caution">
    <text evidence="1">The sequence shown here is derived from an EMBL/GenBank/DDBJ whole genome shotgun (WGS) entry which is preliminary data.</text>
</comment>
<evidence type="ECO:0000313" key="2">
    <source>
        <dbReference type="Proteomes" id="UP000076962"/>
    </source>
</evidence>
<keyword evidence="2" id="KW-1185">Reference proteome</keyword>
<dbReference type="Proteomes" id="UP000076962">
    <property type="component" value="Unassembled WGS sequence"/>
</dbReference>
<reference evidence="1 2" key="1">
    <citation type="submission" date="2016-05" db="EMBL/GenBank/DDBJ databases">
        <title>Single-cell genome of chain-forming Candidatus Thiomargarita nelsonii and comparison to other large sulfur-oxidizing bacteria.</title>
        <authorList>
            <person name="Winkel M."/>
            <person name="Salman V."/>
            <person name="Woyke T."/>
            <person name="Schulz-Vogt H."/>
            <person name="Richter M."/>
            <person name="Flood B."/>
            <person name="Bailey J."/>
            <person name="Amann R."/>
            <person name="Mussmann M."/>
        </authorList>
    </citation>
    <scope>NUCLEOTIDE SEQUENCE [LARGE SCALE GENOMIC DNA]</scope>
    <source>
        <strain evidence="1 2">THI036</strain>
    </source>
</reference>
<name>A0A176RSL8_9GAMM</name>
<organism evidence="1 2">
    <name type="scientific">Candidatus Thiomargarita nelsonii</name>
    <dbReference type="NCBI Taxonomy" id="1003181"/>
    <lineage>
        <taxon>Bacteria</taxon>
        <taxon>Pseudomonadati</taxon>
        <taxon>Pseudomonadota</taxon>
        <taxon>Gammaproteobacteria</taxon>
        <taxon>Thiotrichales</taxon>
        <taxon>Thiotrichaceae</taxon>
        <taxon>Thiomargarita</taxon>
    </lineage>
</organism>
<dbReference type="EMBL" id="LUTY01003096">
    <property type="protein sequence ID" value="OAD18762.1"/>
    <property type="molecule type" value="Genomic_DNA"/>
</dbReference>
<dbReference type="AlphaFoldDB" id="A0A176RSL8"/>
<protein>
    <submittedName>
        <fullName evidence="1">Uncharacterized protein</fullName>
    </submittedName>
</protein>